<feature type="domain" description="GDPGP1-like N-terminal" evidence="14">
    <location>
        <begin position="21"/>
        <end position="177"/>
    </location>
</feature>
<comment type="catalytic activity">
    <reaction evidence="1">
        <text>GDP-alpha-D-glucose + phosphate = alpha-D-glucose 1-phosphate + GDP + H(+)</text>
        <dbReference type="Rhea" id="RHEA:30387"/>
        <dbReference type="ChEBI" id="CHEBI:15378"/>
        <dbReference type="ChEBI" id="CHEBI:43474"/>
        <dbReference type="ChEBI" id="CHEBI:58189"/>
        <dbReference type="ChEBI" id="CHEBI:58601"/>
        <dbReference type="ChEBI" id="CHEBI:62230"/>
        <dbReference type="EC" id="2.7.7.78"/>
    </reaction>
</comment>
<evidence type="ECO:0000256" key="11">
    <source>
        <dbReference type="ARBA" id="ARBA00022741"/>
    </source>
</evidence>
<comment type="subcellular location">
    <subcellularLocation>
        <location evidence="3">Cytoplasm</location>
    </subcellularLocation>
</comment>
<dbReference type="PANTHER" id="PTHR20884">
    <property type="entry name" value="GDP-D-GLUCOSE PHOSPHORYLASE 1"/>
    <property type="match status" value="1"/>
</dbReference>
<sequence length="328" mass="38269">MFKLQDFRTSRNVCEEKKLNFINIYKTKWDEIHYKSDVFRYRIDNLRERIVDGKYLLQLNPHRSTKRRTPEQIHDICQPFDKNKFNFTKVSRDEIIFTFTEDDDEENEHAILVNVSPISRYHSLLCPLLKRCLPQILTADSLQLGIDIIFLSDDRDLRVGFNSLCGLASVNHLHYHLFIENNVLPVETVKCNHIKGPVYCLSDNYPVPAFCFEVTPQTVNPSGVIFKLIEVLLNKSIAHNIFITSGQRVTGDSKGEEIVRVIIWPRKSSSGAKQLSAFNVAVCELSGWFPVYDIHIFEHIHAEELESELKKWKYENFAELCEEIKELY</sequence>
<dbReference type="Pfam" id="PF26216">
    <property type="entry name" value="GDPGP1_C"/>
    <property type="match status" value="1"/>
</dbReference>
<dbReference type="GO" id="GO:0016787">
    <property type="term" value="F:hydrolase activity"/>
    <property type="evidence" value="ECO:0007669"/>
    <property type="project" value="UniProtKB-KW"/>
</dbReference>
<evidence type="ECO:0000313" key="16">
    <source>
        <dbReference type="Proteomes" id="UP001314205"/>
    </source>
</evidence>
<evidence type="ECO:0000256" key="2">
    <source>
        <dbReference type="ARBA" id="ARBA00003049"/>
    </source>
</evidence>
<dbReference type="GO" id="GO:0080048">
    <property type="term" value="F:GDP-D-glucose phosphorylase activity"/>
    <property type="evidence" value="ECO:0007669"/>
    <property type="project" value="UniProtKB-EC"/>
</dbReference>
<dbReference type="AlphaFoldDB" id="A0AAV1L555"/>
<evidence type="ECO:0000256" key="8">
    <source>
        <dbReference type="ARBA" id="ARBA00022658"/>
    </source>
</evidence>
<keyword evidence="11" id="KW-0547">Nucleotide-binding</keyword>
<dbReference type="GO" id="GO:0005085">
    <property type="term" value="F:guanyl-nucleotide exchange factor activity"/>
    <property type="evidence" value="ECO:0007669"/>
    <property type="project" value="UniProtKB-KW"/>
</dbReference>
<dbReference type="PANTHER" id="PTHR20884:SF8">
    <property type="entry name" value="GDP-D-GLUCOSE PHOSPHORYLASE 1"/>
    <property type="match status" value="1"/>
</dbReference>
<evidence type="ECO:0000259" key="14">
    <source>
        <dbReference type="Pfam" id="PF26217"/>
    </source>
</evidence>
<evidence type="ECO:0000256" key="10">
    <source>
        <dbReference type="ARBA" id="ARBA00022695"/>
    </source>
</evidence>
<reference evidence="15 16" key="1">
    <citation type="submission" date="2023-11" db="EMBL/GenBank/DDBJ databases">
        <authorList>
            <person name="Hedman E."/>
            <person name="Englund M."/>
            <person name="Stromberg M."/>
            <person name="Nyberg Akerstrom W."/>
            <person name="Nylinder S."/>
            <person name="Jareborg N."/>
            <person name="Kallberg Y."/>
            <person name="Kronander E."/>
        </authorList>
    </citation>
    <scope>NUCLEOTIDE SEQUENCE [LARGE SCALE GENOMIC DNA]</scope>
</reference>
<gene>
    <name evidence="15" type="ORF">PARMNEM_LOCUS9643</name>
</gene>
<evidence type="ECO:0000256" key="1">
    <source>
        <dbReference type="ARBA" id="ARBA00000063"/>
    </source>
</evidence>
<evidence type="ECO:0000256" key="12">
    <source>
        <dbReference type="ARBA" id="ARBA00022801"/>
    </source>
</evidence>
<proteinExistence type="inferred from homology"/>
<evidence type="ECO:0000259" key="13">
    <source>
        <dbReference type="Pfam" id="PF26216"/>
    </source>
</evidence>
<dbReference type="InterPro" id="IPR058865">
    <property type="entry name" value="GDPGP1_C"/>
</dbReference>
<feature type="domain" description="GDPGP1-like C-terminal" evidence="13">
    <location>
        <begin position="204"/>
        <end position="326"/>
    </location>
</feature>
<comment type="function">
    <text evidence="2">Specific and highly efficient GDP-D-glucose phosphorylase regulating the levels of GDP-D-glucose in cells.</text>
</comment>
<keyword evidence="12" id="KW-0378">Hydrolase</keyword>
<name>A0AAV1L555_9NEOP</name>
<dbReference type="Pfam" id="PF26217">
    <property type="entry name" value="GDPGP1_N"/>
    <property type="match status" value="1"/>
</dbReference>
<evidence type="ECO:0000256" key="6">
    <source>
        <dbReference type="ARBA" id="ARBA00018857"/>
    </source>
</evidence>
<dbReference type="GO" id="GO:0005737">
    <property type="term" value="C:cytoplasm"/>
    <property type="evidence" value="ECO:0007669"/>
    <property type="project" value="UniProtKB-SubCell"/>
</dbReference>
<evidence type="ECO:0000313" key="15">
    <source>
        <dbReference type="EMBL" id="CAK1589096.1"/>
    </source>
</evidence>
<evidence type="ECO:0000256" key="5">
    <source>
        <dbReference type="ARBA" id="ARBA00012507"/>
    </source>
</evidence>
<dbReference type="InterPro" id="IPR058866">
    <property type="entry name" value="GDPGP1_N"/>
</dbReference>
<keyword evidence="16" id="KW-1185">Reference proteome</keyword>
<evidence type="ECO:0000256" key="3">
    <source>
        <dbReference type="ARBA" id="ARBA00004496"/>
    </source>
</evidence>
<keyword evidence="8" id="KW-0344">Guanine-nucleotide releasing factor</keyword>
<keyword evidence="10" id="KW-0548">Nucleotidyltransferase</keyword>
<comment type="similarity">
    <text evidence="4">Belongs to the GDPGP1 family.</text>
</comment>
<dbReference type="GO" id="GO:0000166">
    <property type="term" value="F:nucleotide binding"/>
    <property type="evidence" value="ECO:0007669"/>
    <property type="project" value="UniProtKB-KW"/>
</dbReference>
<keyword evidence="9" id="KW-0808">Transferase</keyword>
<dbReference type="GO" id="GO:0006006">
    <property type="term" value="P:glucose metabolic process"/>
    <property type="evidence" value="ECO:0007669"/>
    <property type="project" value="TreeGrafter"/>
</dbReference>
<dbReference type="InterPro" id="IPR026506">
    <property type="entry name" value="GDPGP"/>
</dbReference>
<dbReference type="Proteomes" id="UP001314205">
    <property type="component" value="Unassembled WGS sequence"/>
</dbReference>
<evidence type="ECO:0000256" key="9">
    <source>
        <dbReference type="ARBA" id="ARBA00022679"/>
    </source>
</evidence>
<dbReference type="EMBL" id="CAVLGL010000083">
    <property type="protein sequence ID" value="CAK1589096.1"/>
    <property type="molecule type" value="Genomic_DNA"/>
</dbReference>
<dbReference type="EC" id="2.7.7.78" evidence="5"/>
<evidence type="ECO:0000256" key="4">
    <source>
        <dbReference type="ARBA" id="ARBA00006451"/>
    </source>
</evidence>
<protein>
    <recommendedName>
        <fullName evidence="6">GDP-D-glucose phosphorylase 1</fullName>
        <ecNumber evidence="5">2.7.7.78</ecNumber>
    </recommendedName>
</protein>
<evidence type="ECO:0000256" key="7">
    <source>
        <dbReference type="ARBA" id="ARBA00022490"/>
    </source>
</evidence>
<keyword evidence="7" id="KW-0963">Cytoplasm</keyword>
<accession>A0AAV1L555</accession>
<organism evidence="15 16">
    <name type="scientific">Parnassius mnemosyne</name>
    <name type="common">clouded apollo</name>
    <dbReference type="NCBI Taxonomy" id="213953"/>
    <lineage>
        <taxon>Eukaryota</taxon>
        <taxon>Metazoa</taxon>
        <taxon>Ecdysozoa</taxon>
        <taxon>Arthropoda</taxon>
        <taxon>Hexapoda</taxon>
        <taxon>Insecta</taxon>
        <taxon>Pterygota</taxon>
        <taxon>Neoptera</taxon>
        <taxon>Endopterygota</taxon>
        <taxon>Lepidoptera</taxon>
        <taxon>Glossata</taxon>
        <taxon>Ditrysia</taxon>
        <taxon>Papilionoidea</taxon>
        <taxon>Papilionidae</taxon>
        <taxon>Parnassiinae</taxon>
        <taxon>Parnassini</taxon>
        <taxon>Parnassius</taxon>
        <taxon>Driopa</taxon>
    </lineage>
</organism>
<comment type="caution">
    <text evidence="15">The sequence shown here is derived from an EMBL/GenBank/DDBJ whole genome shotgun (WGS) entry which is preliminary data.</text>
</comment>